<dbReference type="AlphaFoldDB" id="A0A5M7B5Q2"/>
<gene>
    <name evidence="1" type="ORF">F1721_34055</name>
</gene>
<dbReference type="OrthoDB" id="9790578at2"/>
<comment type="caution">
    <text evidence="1">The sequence shown here is derived from an EMBL/GenBank/DDBJ whole genome shotgun (WGS) entry which is preliminary data.</text>
</comment>
<dbReference type="EMBL" id="VWPH01000028">
    <property type="protein sequence ID" value="KAA5824709.1"/>
    <property type="molecule type" value="Genomic_DNA"/>
</dbReference>
<sequence>MTVLSEDQWRARQAAHRERVARWTEPHRERQHEHRKHPVLDFLFTYYSFRPARLERWQPGVGVALAGGEEFLARRGFTATPDGVALDPAAFTEKRRSTAEFVLGLLSATASRKARLGCFGLHEWAMVYRTQPADIRHSGWPLRLGHAGTDEVVDSMQISCTHYDAFRFFTPPARPLNALQPERTDQVRLEQPGCLHANMDLFKWCYKLDPFVPAELVADCFELAVRVRELDMRASPYDLRELGYQPVPIETPEGRADYVRRQREFAEEAAVLRQRLIDTCRDLLRWADAGFGAEPHSPTGPAVQ</sequence>
<evidence type="ECO:0000313" key="2">
    <source>
        <dbReference type="Proteomes" id="UP000323946"/>
    </source>
</evidence>
<accession>A0A5M7B5Q2</accession>
<protein>
    <submittedName>
        <fullName evidence="1">3-methyladenine DNA glycosylase</fullName>
    </submittedName>
</protein>
<name>A0A5M7B5Q2_SACHI</name>
<reference evidence="1 2" key="1">
    <citation type="submission" date="2019-09" db="EMBL/GenBank/DDBJ databases">
        <title>Draft genome sequence of the thermophilic Saccharopolyspora hirsuta VKM Ac-666T.</title>
        <authorList>
            <person name="Lobastova T.G."/>
            <person name="Fokina V."/>
            <person name="Bragin E.Y."/>
            <person name="Shtratnikova V.Y."/>
            <person name="Starodumova I.P."/>
            <person name="Tarlachkov S.V."/>
            <person name="Donova M.V."/>
        </authorList>
    </citation>
    <scope>NUCLEOTIDE SEQUENCE [LARGE SCALE GENOMIC DNA]</scope>
    <source>
        <strain evidence="1 2">VKM Ac-666</strain>
    </source>
</reference>
<dbReference type="Proteomes" id="UP000323946">
    <property type="component" value="Unassembled WGS sequence"/>
</dbReference>
<organism evidence="1 2">
    <name type="scientific">Saccharopolyspora hirsuta</name>
    <dbReference type="NCBI Taxonomy" id="1837"/>
    <lineage>
        <taxon>Bacteria</taxon>
        <taxon>Bacillati</taxon>
        <taxon>Actinomycetota</taxon>
        <taxon>Actinomycetes</taxon>
        <taxon>Pseudonocardiales</taxon>
        <taxon>Pseudonocardiaceae</taxon>
        <taxon>Saccharopolyspora</taxon>
    </lineage>
</organism>
<evidence type="ECO:0000313" key="1">
    <source>
        <dbReference type="EMBL" id="KAA5824709.1"/>
    </source>
</evidence>
<keyword evidence="2" id="KW-1185">Reference proteome</keyword>
<proteinExistence type="predicted"/>
<dbReference type="RefSeq" id="WP_150070972.1">
    <property type="nucleotide sequence ID" value="NZ_VWPH01000028.1"/>
</dbReference>
<dbReference type="SMR" id="A0A5M7B5Q2"/>